<accession>A0AAV5AYY9</accession>
<name>A0AAV5AYY9_9FLAO</name>
<dbReference type="Gene3D" id="3.10.290.30">
    <property type="entry name" value="MM3350-like"/>
    <property type="match status" value="1"/>
</dbReference>
<evidence type="ECO:0000313" key="5">
    <source>
        <dbReference type="Proteomes" id="UP001208692"/>
    </source>
</evidence>
<dbReference type="Proteomes" id="UP001207736">
    <property type="component" value="Unassembled WGS sequence"/>
</dbReference>
<dbReference type="AlphaFoldDB" id="A0AAV5AYY9"/>
<feature type="domain" description="Plasmid pRiA4b Orf3-like" evidence="1">
    <location>
        <begin position="2"/>
        <end position="129"/>
    </location>
</feature>
<dbReference type="Proteomes" id="UP001208692">
    <property type="component" value="Unassembled WGS sequence"/>
</dbReference>
<reference evidence="2 5" key="1">
    <citation type="submission" date="2021-11" db="EMBL/GenBank/DDBJ databases">
        <title>Draft genome sequence of Capnocytophaga sp. strain KC07075 isolated from cat oral cavity.</title>
        <authorList>
            <person name="Suzuki M."/>
            <person name="Imaoka K."/>
            <person name="Kimura M."/>
            <person name="Morikawa S."/>
            <person name="Maeda K."/>
        </authorList>
    </citation>
    <scope>NUCLEOTIDE SEQUENCE</scope>
    <source>
        <strain evidence="2">KC07075</strain>
        <strain evidence="3 5">KC07079</strain>
    </source>
</reference>
<keyword evidence="5" id="KW-1185">Reference proteome</keyword>
<dbReference type="RefSeq" id="WP_264845727.1">
    <property type="nucleotide sequence ID" value="NZ_BPMA01000014.1"/>
</dbReference>
<dbReference type="InterPro" id="IPR024047">
    <property type="entry name" value="MM3350-like_sf"/>
</dbReference>
<evidence type="ECO:0000313" key="2">
    <source>
        <dbReference type="EMBL" id="GJM51140.1"/>
    </source>
</evidence>
<protein>
    <recommendedName>
        <fullName evidence="1">Plasmid pRiA4b Orf3-like domain-containing protein</fullName>
    </recommendedName>
</protein>
<evidence type="ECO:0000259" key="1">
    <source>
        <dbReference type="Pfam" id="PF07929"/>
    </source>
</evidence>
<comment type="caution">
    <text evidence="2">The sequence shown here is derived from an EMBL/GenBank/DDBJ whole genome shotgun (WGS) entry which is preliminary data.</text>
</comment>
<dbReference type="EMBL" id="BQKB01000042">
    <property type="protein sequence ID" value="GJM53549.1"/>
    <property type="molecule type" value="Genomic_DNA"/>
</dbReference>
<proteinExistence type="predicted"/>
<dbReference type="EMBL" id="BQKA01000042">
    <property type="protein sequence ID" value="GJM51140.1"/>
    <property type="molecule type" value="Genomic_DNA"/>
</dbReference>
<dbReference type="SUPFAM" id="SSF159941">
    <property type="entry name" value="MM3350-like"/>
    <property type="match status" value="1"/>
</dbReference>
<evidence type="ECO:0000313" key="4">
    <source>
        <dbReference type="Proteomes" id="UP001207736"/>
    </source>
</evidence>
<dbReference type="Pfam" id="PF07929">
    <property type="entry name" value="PRiA4_ORF3"/>
    <property type="match status" value="1"/>
</dbReference>
<organism evidence="2 4">
    <name type="scientific">Capnocytophaga catalasegens</name>
    <dbReference type="NCBI Taxonomy" id="1004260"/>
    <lineage>
        <taxon>Bacteria</taxon>
        <taxon>Pseudomonadati</taxon>
        <taxon>Bacteroidota</taxon>
        <taxon>Flavobacteriia</taxon>
        <taxon>Flavobacteriales</taxon>
        <taxon>Flavobacteriaceae</taxon>
        <taxon>Capnocytophaga</taxon>
    </lineage>
</organism>
<dbReference type="InterPro" id="IPR012912">
    <property type="entry name" value="Plasmid_pRiA4b_Orf3-like"/>
</dbReference>
<sequence length="169" mass="20255">MIYRFRVILDVETDVFRDIEIESETTLEDFHNVIVQAFGFDGNEMASFYKSDDNWHQGQEYSLFEMSEASLMSETILQEVVSEQERNLLYIYDFFNMWIFFVELMEVADYQLGVSYPNVLSSHGFVPNEAPEKQFEAEDFDEFESEFNDFEFDQDEFDELYGYNEEEYN</sequence>
<gene>
    <name evidence="2" type="ORF">RCZ15_21130</name>
    <name evidence="3" type="ORF">RCZ16_18650</name>
</gene>
<evidence type="ECO:0000313" key="3">
    <source>
        <dbReference type="EMBL" id="GJM53549.1"/>
    </source>
</evidence>